<evidence type="ECO:0000313" key="2">
    <source>
        <dbReference type="EMBL" id="KAF2554397.1"/>
    </source>
</evidence>
<feature type="signal peptide" evidence="1">
    <location>
        <begin position="1"/>
        <end position="25"/>
    </location>
</feature>
<sequence>MKLFTSKMASLAFFVVILSIYIVEIDKGTKSSAENDFISKNSMYMFGTAQLPRERCNSSILEVAMQTKRPPNGHEGEDTSHTYLDPVHFPRSKLSQIEVPVHPIRNTSYH</sequence>
<dbReference type="EMBL" id="QGKW02001988">
    <property type="protein sequence ID" value="KAF2554397.1"/>
    <property type="molecule type" value="Genomic_DNA"/>
</dbReference>
<comment type="caution">
    <text evidence="2">The sequence shown here is derived from an EMBL/GenBank/DDBJ whole genome shotgun (WGS) entry which is preliminary data.</text>
</comment>
<dbReference type="Proteomes" id="UP000712281">
    <property type="component" value="Unassembled WGS sequence"/>
</dbReference>
<organism evidence="2 3">
    <name type="scientific">Brassica cretica</name>
    <name type="common">Mustard</name>
    <dbReference type="NCBI Taxonomy" id="69181"/>
    <lineage>
        <taxon>Eukaryota</taxon>
        <taxon>Viridiplantae</taxon>
        <taxon>Streptophyta</taxon>
        <taxon>Embryophyta</taxon>
        <taxon>Tracheophyta</taxon>
        <taxon>Spermatophyta</taxon>
        <taxon>Magnoliopsida</taxon>
        <taxon>eudicotyledons</taxon>
        <taxon>Gunneridae</taxon>
        <taxon>Pentapetalae</taxon>
        <taxon>rosids</taxon>
        <taxon>malvids</taxon>
        <taxon>Brassicales</taxon>
        <taxon>Brassicaceae</taxon>
        <taxon>Brassiceae</taxon>
        <taxon>Brassica</taxon>
    </lineage>
</organism>
<reference evidence="2" key="1">
    <citation type="submission" date="2019-12" db="EMBL/GenBank/DDBJ databases">
        <title>Genome sequencing and annotation of Brassica cretica.</title>
        <authorList>
            <person name="Studholme D.J."/>
            <person name="Sarris P.F."/>
        </authorList>
    </citation>
    <scope>NUCLEOTIDE SEQUENCE</scope>
    <source>
        <strain evidence="2">PFS-001/15</strain>
        <tissue evidence="2">Leaf</tissue>
    </source>
</reference>
<protein>
    <submittedName>
        <fullName evidence="2">Uncharacterized protein</fullName>
    </submittedName>
</protein>
<dbReference type="AlphaFoldDB" id="A0A8S9HCK4"/>
<proteinExistence type="predicted"/>
<accession>A0A8S9HCK4</accession>
<gene>
    <name evidence="2" type="ORF">F2Q68_00037665</name>
</gene>
<keyword evidence="1" id="KW-0732">Signal</keyword>
<name>A0A8S9HCK4_BRACR</name>
<evidence type="ECO:0000256" key="1">
    <source>
        <dbReference type="SAM" id="SignalP"/>
    </source>
</evidence>
<feature type="chain" id="PRO_5035752649" evidence="1">
    <location>
        <begin position="26"/>
        <end position="110"/>
    </location>
</feature>
<evidence type="ECO:0000313" key="3">
    <source>
        <dbReference type="Proteomes" id="UP000712281"/>
    </source>
</evidence>